<evidence type="ECO:0000313" key="10">
    <source>
        <dbReference type="EMBL" id="KAA8495288.1"/>
    </source>
</evidence>
<comment type="caution">
    <text evidence="10">The sequence shown here is derived from an EMBL/GenBank/DDBJ whole genome shotgun (WGS) entry which is preliminary data.</text>
</comment>
<feature type="region of interest" description="Disordered" evidence="6">
    <location>
        <begin position="764"/>
        <end position="801"/>
    </location>
</feature>
<feature type="transmembrane region" description="Helical" evidence="7">
    <location>
        <begin position="438"/>
        <end position="457"/>
    </location>
</feature>
<keyword evidence="11" id="KW-1185">Reference proteome</keyword>
<keyword evidence="5 7" id="KW-0472">Membrane</keyword>
<dbReference type="OMA" id="YTHRHYG"/>
<dbReference type="PANTHER" id="PTHR43478">
    <property type="entry name" value="NA+/H+ ANTIPORTER-RELATED"/>
    <property type="match status" value="1"/>
</dbReference>
<feature type="transmembrane region" description="Helical" evidence="7">
    <location>
        <begin position="233"/>
        <end position="251"/>
    </location>
</feature>
<evidence type="ECO:0000256" key="4">
    <source>
        <dbReference type="ARBA" id="ARBA00022989"/>
    </source>
</evidence>
<dbReference type="OrthoDB" id="414371at2759"/>
<feature type="transmembrane region" description="Helical" evidence="7">
    <location>
        <begin position="633"/>
        <end position="653"/>
    </location>
</feature>
<feature type="transmembrane region" description="Helical" evidence="7">
    <location>
        <begin position="394"/>
        <end position="418"/>
    </location>
</feature>
<reference evidence="11" key="1">
    <citation type="journal article" date="2019" name="Nat. Commun.">
        <title>Expansion of phycobilisome linker gene families in mesophilic red algae.</title>
        <authorList>
            <person name="Lee J."/>
            <person name="Kim D."/>
            <person name="Bhattacharya D."/>
            <person name="Yoon H.S."/>
        </authorList>
    </citation>
    <scope>NUCLEOTIDE SEQUENCE [LARGE SCALE GENOMIC DNA]</scope>
    <source>
        <strain evidence="11">CCMP 1328</strain>
    </source>
</reference>
<keyword evidence="2" id="KW-1003">Cell membrane</keyword>
<evidence type="ECO:0000256" key="1">
    <source>
        <dbReference type="ARBA" id="ARBA00004651"/>
    </source>
</evidence>
<evidence type="ECO:0000256" key="7">
    <source>
        <dbReference type="SAM" id="Phobius"/>
    </source>
</evidence>
<feature type="signal peptide" evidence="8">
    <location>
        <begin position="1"/>
        <end position="24"/>
    </location>
</feature>
<feature type="transmembrane region" description="Helical" evidence="7">
    <location>
        <begin position="553"/>
        <end position="580"/>
    </location>
</feature>
<feature type="chain" id="PRO_5023889354" description="Na+/H+ antiporter NhaC-like C-terminal domain-containing protein" evidence="8">
    <location>
        <begin position="25"/>
        <end position="801"/>
    </location>
</feature>
<organism evidence="10 11">
    <name type="scientific">Porphyridium purpureum</name>
    <name type="common">Red alga</name>
    <name type="synonym">Porphyridium cruentum</name>
    <dbReference type="NCBI Taxonomy" id="35688"/>
    <lineage>
        <taxon>Eukaryota</taxon>
        <taxon>Rhodophyta</taxon>
        <taxon>Bangiophyceae</taxon>
        <taxon>Porphyridiales</taxon>
        <taxon>Porphyridiaceae</taxon>
        <taxon>Porphyridium</taxon>
    </lineage>
</organism>
<feature type="transmembrane region" description="Helical" evidence="7">
    <location>
        <begin position="659"/>
        <end position="681"/>
    </location>
</feature>
<evidence type="ECO:0000256" key="6">
    <source>
        <dbReference type="SAM" id="MobiDB-lite"/>
    </source>
</evidence>
<gene>
    <name evidence="10" type="ORF">FVE85_1443</name>
</gene>
<keyword evidence="4 7" id="KW-1133">Transmembrane helix</keyword>
<dbReference type="GO" id="GO:0005886">
    <property type="term" value="C:plasma membrane"/>
    <property type="evidence" value="ECO:0007669"/>
    <property type="project" value="UniProtKB-SubCell"/>
</dbReference>
<dbReference type="AlphaFoldDB" id="A0A5J4YVS4"/>
<evidence type="ECO:0000256" key="8">
    <source>
        <dbReference type="SAM" id="SignalP"/>
    </source>
</evidence>
<evidence type="ECO:0000313" key="11">
    <source>
        <dbReference type="Proteomes" id="UP000324585"/>
    </source>
</evidence>
<evidence type="ECO:0000259" key="9">
    <source>
        <dbReference type="Pfam" id="PF03553"/>
    </source>
</evidence>
<dbReference type="InterPro" id="IPR018461">
    <property type="entry name" value="Na/H_Antiport_NhaC-like_C"/>
</dbReference>
<protein>
    <recommendedName>
        <fullName evidence="9">Na+/H+ antiporter NhaC-like C-terminal domain-containing protein</fullName>
    </recommendedName>
</protein>
<evidence type="ECO:0000256" key="2">
    <source>
        <dbReference type="ARBA" id="ARBA00022475"/>
    </source>
</evidence>
<feature type="domain" description="Na+/H+ antiporter NhaC-like C-terminal" evidence="9">
    <location>
        <begin position="288"/>
        <end position="456"/>
    </location>
</feature>
<keyword evidence="3 7" id="KW-0812">Transmembrane</keyword>
<dbReference type="Proteomes" id="UP000324585">
    <property type="component" value="Unassembled WGS sequence"/>
</dbReference>
<feature type="domain" description="Na+/H+ antiporter NhaC-like C-terminal" evidence="9">
    <location>
        <begin position="498"/>
        <end position="656"/>
    </location>
</feature>
<keyword evidence="8" id="KW-0732">Signal</keyword>
<feature type="transmembrane region" description="Helical" evidence="7">
    <location>
        <begin position="155"/>
        <end position="172"/>
    </location>
</feature>
<dbReference type="Pfam" id="PF03553">
    <property type="entry name" value="Na_H_antiporter"/>
    <property type="match status" value="2"/>
</dbReference>
<feature type="transmembrane region" description="Helical" evidence="7">
    <location>
        <begin position="128"/>
        <end position="148"/>
    </location>
</feature>
<name>A0A5J4YVS4_PORPP</name>
<feature type="transmembrane region" description="Helical" evidence="7">
    <location>
        <begin position="592"/>
        <end position="612"/>
    </location>
</feature>
<dbReference type="PANTHER" id="PTHR43478:SF1">
    <property type="entry name" value="NA+_H+ ANTIPORTER NHAC-LIKE C-TERMINAL DOMAIN-CONTAINING PROTEIN"/>
    <property type="match status" value="1"/>
</dbReference>
<accession>A0A5J4YVS4</accession>
<dbReference type="EMBL" id="VRMN01000003">
    <property type="protein sequence ID" value="KAA8495288.1"/>
    <property type="molecule type" value="Genomic_DNA"/>
</dbReference>
<proteinExistence type="predicted"/>
<evidence type="ECO:0000256" key="5">
    <source>
        <dbReference type="ARBA" id="ARBA00023136"/>
    </source>
</evidence>
<evidence type="ECO:0000256" key="3">
    <source>
        <dbReference type="ARBA" id="ARBA00022692"/>
    </source>
</evidence>
<feature type="transmembrane region" description="Helical" evidence="7">
    <location>
        <begin position="192"/>
        <end position="212"/>
    </location>
</feature>
<comment type="subcellular location">
    <subcellularLocation>
        <location evidence="1">Cell membrane</location>
        <topology evidence="1">Multi-pass membrane protein</topology>
    </subcellularLocation>
</comment>
<sequence length="801" mass="88309">MAARAWRAAVWMAMLVSILALVQAVPEAEFDGNRKTYVTGVAFSLNFNLLYPSDAALLDDAAELFMRVWYQGEVLSNSSMPLFDTGVLATSGSIGDINVNKHGWAELDLELSYNEQFENGTTRNLYDAWVVTGGVTVIPPAVTVLVAVVTREVLWALWIGVWTAAMIIYQGNPLTAFLRTLDTYMVESLGNIDHAFVILFSWFLSGLIAVVSKSGGAHGIASLIIKTIKNKRSAQMAIFFLGFVIFFDDYANTLILGGTMRPIADLYWVAREKFAALVDCTTAPIASIAPISSWIGFELGLIQDSLTQLEALGYENLPSSAYEVFINTIPSRYYPMFMLLLQFVLILSMREFGPMLEAERRTQYKHQLNPESARLEEVQIDDKLEPEDDTPRRWWNGVVPILVTLCAVLLGLMLTGYYSAKDAGLDLTAANIFGEGDSYGSILWGSFFGSMVIWVMARLQYKKDGQIFNQWKYWIRFQGVPKNEDGTKSAVPLMDMYASLSVWIEGVKGMTVPVLVLILAWSIGQAIQDCGADVFFSSALSSDSMDPRALPTLTFLISALISFATGTSWGTMSIVFPIAAPTAWIASDGDEKIYFLTVSAILSGAVFGDHATAISDTTILSAMSSKCDLQAHVITQMPYALSMGILAALVGYLMAGYVYAAWVGLLVGFLFVTVFVLLVGVRIDHPQSKLDIFTRLNEAIRVHVLRKERRVFTEVIASEKEYVDIFRANFWQASTFANFFLCRGEPDEVFDLEVASTKLVEAPLDDEGRSLSPSSRSASNEEQGNEGSGALPEEAPYVIPL</sequence>